<dbReference type="InterPro" id="IPR003313">
    <property type="entry name" value="AraC-bd"/>
</dbReference>
<dbReference type="SUPFAM" id="SSF46689">
    <property type="entry name" value="Homeodomain-like"/>
    <property type="match status" value="2"/>
</dbReference>
<gene>
    <name evidence="5" type="ORF">FPZ49_30840</name>
</gene>
<keyword evidence="3" id="KW-0804">Transcription</keyword>
<dbReference type="GO" id="GO:0003700">
    <property type="term" value="F:DNA-binding transcription factor activity"/>
    <property type="evidence" value="ECO:0007669"/>
    <property type="project" value="InterPro"/>
</dbReference>
<evidence type="ECO:0000313" key="6">
    <source>
        <dbReference type="Proteomes" id="UP000317036"/>
    </source>
</evidence>
<dbReference type="InterPro" id="IPR018060">
    <property type="entry name" value="HTH_AraC"/>
</dbReference>
<dbReference type="Pfam" id="PF12833">
    <property type="entry name" value="HTH_18"/>
    <property type="match status" value="1"/>
</dbReference>
<reference evidence="5 6" key="1">
    <citation type="submission" date="2019-07" db="EMBL/GenBank/DDBJ databases">
        <authorList>
            <person name="Kim J."/>
        </authorList>
    </citation>
    <scope>NUCLEOTIDE SEQUENCE [LARGE SCALE GENOMIC DNA]</scope>
    <source>
        <strain evidence="5 6">JC52</strain>
    </source>
</reference>
<feature type="domain" description="HTH araC/xylS-type" evidence="4">
    <location>
        <begin position="213"/>
        <end position="311"/>
    </location>
</feature>
<keyword evidence="2" id="KW-0238">DNA-binding</keyword>
<dbReference type="PANTHER" id="PTHR43280">
    <property type="entry name" value="ARAC-FAMILY TRANSCRIPTIONAL REGULATOR"/>
    <property type="match status" value="1"/>
</dbReference>
<dbReference type="PROSITE" id="PS01124">
    <property type="entry name" value="HTH_ARAC_FAMILY_2"/>
    <property type="match status" value="1"/>
</dbReference>
<dbReference type="EMBL" id="VNJI01000061">
    <property type="protein sequence ID" value="TVY04004.1"/>
    <property type="molecule type" value="Genomic_DNA"/>
</dbReference>
<dbReference type="PRINTS" id="PR00032">
    <property type="entry name" value="HTHARAC"/>
</dbReference>
<keyword evidence="1" id="KW-0805">Transcription regulation</keyword>
<organism evidence="5 6">
    <name type="scientific">Paenibacillus cremeus</name>
    <dbReference type="NCBI Taxonomy" id="2163881"/>
    <lineage>
        <taxon>Bacteria</taxon>
        <taxon>Bacillati</taxon>
        <taxon>Bacillota</taxon>
        <taxon>Bacilli</taxon>
        <taxon>Bacillales</taxon>
        <taxon>Paenibacillaceae</taxon>
        <taxon>Paenibacillus</taxon>
    </lineage>
</organism>
<evidence type="ECO:0000256" key="2">
    <source>
        <dbReference type="ARBA" id="ARBA00023125"/>
    </source>
</evidence>
<dbReference type="SMART" id="SM00342">
    <property type="entry name" value="HTH_ARAC"/>
    <property type="match status" value="1"/>
</dbReference>
<keyword evidence="6" id="KW-1185">Reference proteome</keyword>
<dbReference type="InterPro" id="IPR020449">
    <property type="entry name" value="Tscrpt_reg_AraC-type_HTH"/>
</dbReference>
<evidence type="ECO:0000256" key="1">
    <source>
        <dbReference type="ARBA" id="ARBA00023015"/>
    </source>
</evidence>
<dbReference type="Proteomes" id="UP000317036">
    <property type="component" value="Unassembled WGS sequence"/>
</dbReference>
<dbReference type="InterPro" id="IPR009057">
    <property type="entry name" value="Homeodomain-like_sf"/>
</dbReference>
<dbReference type="InterPro" id="IPR018062">
    <property type="entry name" value="HTH_AraC-typ_CS"/>
</dbReference>
<dbReference type="PROSITE" id="PS00041">
    <property type="entry name" value="HTH_ARAC_FAMILY_1"/>
    <property type="match status" value="1"/>
</dbReference>
<dbReference type="OrthoDB" id="9809338at2"/>
<dbReference type="InterPro" id="IPR037923">
    <property type="entry name" value="HTH-like"/>
</dbReference>
<proteinExistence type="predicted"/>
<dbReference type="Gene3D" id="2.60.120.10">
    <property type="entry name" value="Jelly Rolls"/>
    <property type="match status" value="1"/>
</dbReference>
<evidence type="ECO:0000313" key="5">
    <source>
        <dbReference type="EMBL" id="TVY04004.1"/>
    </source>
</evidence>
<evidence type="ECO:0000259" key="4">
    <source>
        <dbReference type="PROSITE" id="PS01124"/>
    </source>
</evidence>
<evidence type="ECO:0000256" key="3">
    <source>
        <dbReference type="ARBA" id="ARBA00023163"/>
    </source>
</evidence>
<protein>
    <submittedName>
        <fullName evidence="5">AraC family transcriptional regulator</fullName>
    </submittedName>
</protein>
<accession>A0A559JVR5</accession>
<dbReference type="InterPro" id="IPR014710">
    <property type="entry name" value="RmlC-like_jellyroll"/>
</dbReference>
<dbReference type="SUPFAM" id="SSF51215">
    <property type="entry name" value="Regulatory protein AraC"/>
    <property type="match status" value="1"/>
</dbReference>
<name>A0A559JVR5_9BACL</name>
<sequence>MIIDEWKSWKEGGRTMPDHAGYTGHRGKMLGSDPFRMALRRTSASEYRPTYHAHQGLELLYVYEGRGRVVVNQRVIEVTPGTLLMFQPFQLHRIQMDVTVSTPYVRSFVIFEPTVLEPYLQPFAGVHKFFTRVWKGFPAFHAIRTGSRAPFLEQLFEELGRIIAEEEPNDEHYSAEERFAVFLVTFLQTIQPFWREQEEVAEQAELRDSPHVETILQWIEDHYRTPFRMEQLAEAVHLSPKYISALFTKMIGSSITEYIMSRRIRQACVLLRSGVMQIQDIAQEIGLTNVSYFCQLFKQTVGVSPHQYRKQAR</sequence>
<dbReference type="Gene3D" id="1.10.10.60">
    <property type="entry name" value="Homeodomain-like"/>
    <property type="match status" value="2"/>
</dbReference>
<dbReference type="AlphaFoldDB" id="A0A559JVR5"/>
<dbReference type="PANTHER" id="PTHR43280:SF10">
    <property type="entry name" value="REGULATORY PROTEIN POCR"/>
    <property type="match status" value="1"/>
</dbReference>
<dbReference type="Pfam" id="PF02311">
    <property type="entry name" value="AraC_binding"/>
    <property type="match status" value="1"/>
</dbReference>
<dbReference type="GO" id="GO:0043565">
    <property type="term" value="F:sequence-specific DNA binding"/>
    <property type="evidence" value="ECO:0007669"/>
    <property type="project" value="InterPro"/>
</dbReference>
<comment type="caution">
    <text evidence="5">The sequence shown here is derived from an EMBL/GenBank/DDBJ whole genome shotgun (WGS) entry which is preliminary data.</text>
</comment>